<feature type="compositionally biased region" description="Basic and acidic residues" evidence="3">
    <location>
        <begin position="41"/>
        <end position="62"/>
    </location>
</feature>
<sequence>MPPKRRSKTQGGSASKRRMVTIDDDDDDESLNEILEQIKQQEESEALARKLEHAGPSRRGDDEVLEDDEAMAIRLAREWATEDREQTVHQNSSATNNPPEDSPDDRLREHRDLFVGTRKCSKCNISIPSPRGYVAYYSAQTPPLSLLHLLHACCPSCKTNHCRGCFSVLPCPPSCKGKHKEKGSLCAVVSCCAEVRAIALFEALGAFDRHYIGERTTSDLRSKAVTKTKRGSASVGPGGTGYGTGSCNELQDLPSHRRGRGTRTSGSLEEDAMTSSLAVASSDELIVRALNTITLFLPSPYSESPQVYDMLPHMSIYPLLTLSQLPELLGILLRNDSVTDWTSRSDVYNAMLVLLRRMADCELTLEIEWSKSDGKLIKNNALYTHFQKLTKQCEAFLSGAAQMLEGSDAQDGDEDMEVVVKGTSLCGEIIVARDDLERAMQVLGRDPPNVTDTSPTAIDTGNNKGKGKNKGKGPDLTIEMERRYASECERLAFDHIPFPQDEGSYTTYNYAASLKDTAAGTRNPKDRLHLIKELAVMSTSLPPGVWVRVDEVRNDALKIMIAGPEGTPYAGGYGKANPLSKASIEYNKNITVHTMKWAMIEWFKDEQKDGIWADVIASHFTIRAEKIRKW</sequence>
<name>A0A2R6NJI9_9APHY</name>
<feature type="region of interest" description="Disordered" evidence="3">
    <location>
        <begin position="41"/>
        <end position="66"/>
    </location>
</feature>
<dbReference type="EMBL" id="MLYV02001153">
    <property type="protein sequence ID" value="PSR72555.1"/>
    <property type="molecule type" value="Genomic_DNA"/>
</dbReference>
<feature type="region of interest" description="Disordered" evidence="3">
    <location>
        <begin position="82"/>
        <end position="107"/>
    </location>
</feature>
<evidence type="ECO:0000256" key="2">
    <source>
        <dbReference type="ARBA" id="ARBA00022786"/>
    </source>
</evidence>
<protein>
    <submittedName>
        <fullName evidence="4">Uncharacterized protein</fullName>
    </submittedName>
</protein>
<evidence type="ECO:0000313" key="4">
    <source>
        <dbReference type="EMBL" id="PSR72555.1"/>
    </source>
</evidence>
<reference evidence="4 5" key="1">
    <citation type="submission" date="2018-02" db="EMBL/GenBank/DDBJ databases">
        <title>Genome sequence of the basidiomycete white-rot fungus Phlebia centrifuga.</title>
        <authorList>
            <person name="Granchi Z."/>
            <person name="Peng M."/>
            <person name="de Vries R.P."/>
            <person name="Hilden K."/>
            <person name="Makela M.R."/>
            <person name="Grigoriev I."/>
            <person name="Riley R."/>
        </authorList>
    </citation>
    <scope>NUCLEOTIDE SEQUENCE [LARGE SCALE GENOMIC DNA]</scope>
    <source>
        <strain evidence="4 5">FBCC195</strain>
    </source>
</reference>
<gene>
    <name evidence="4" type="ORF">PHLCEN_2v11548</name>
</gene>
<dbReference type="GO" id="GO:0016740">
    <property type="term" value="F:transferase activity"/>
    <property type="evidence" value="ECO:0007669"/>
    <property type="project" value="UniProtKB-KW"/>
</dbReference>
<organism evidence="4 5">
    <name type="scientific">Hermanssonia centrifuga</name>
    <dbReference type="NCBI Taxonomy" id="98765"/>
    <lineage>
        <taxon>Eukaryota</taxon>
        <taxon>Fungi</taxon>
        <taxon>Dikarya</taxon>
        <taxon>Basidiomycota</taxon>
        <taxon>Agaricomycotina</taxon>
        <taxon>Agaricomycetes</taxon>
        <taxon>Polyporales</taxon>
        <taxon>Meruliaceae</taxon>
        <taxon>Hermanssonia</taxon>
    </lineage>
</organism>
<feature type="compositionally biased region" description="Polar residues" evidence="3">
    <location>
        <begin position="88"/>
        <end position="99"/>
    </location>
</feature>
<dbReference type="Gene3D" id="3.10.110.10">
    <property type="entry name" value="Ubiquitin Conjugating Enzyme"/>
    <property type="match status" value="1"/>
</dbReference>
<feature type="compositionally biased region" description="Polar residues" evidence="3">
    <location>
        <begin position="450"/>
        <end position="460"/>
    </location>
</feature>
<evidence type="ECO:0000313" key="5">
    <source>
        <dbReference type="Proteomes" id="UP000186601"/>
    </source>
</evidence>
<dbReference type="OrthoDB" id="47801at2759"/>
<feature type="region of interest" description="Disordered" evidence="3">
    <location>
        <begin position="444"/>
        <end position="475"/>
    </location>
</feature>
<dbReference type="InterPro" id="IPR016135">
    <property type="entry name" value="UBQ-conjugating_enzyme/RWD"/>
</dbReference>
<dbReference type="Proteomes" id="UP000186601">
    <property type="component" value="Unassembled WGS sequence"/>
</dbReference>
<keyword evidence="1" id="KW-0808">Transferase</keyword>
<feature type="region of interest" description="Disordered" evidence="3">
    <location>
        <begin position="223"/>
        <end position="268"/>
    </location>
</feature>
<dbReference type="AlphaFoldDB" id="A0A2R6NJI9"/>
<dbReference type="PANTHER" id="PTHR46116:SF39">
    <property type="entry name" value="BACULOVIRAL IAP REPEAT-CONTAINING PROTEIN 6"/>
    <property type="match status" value="1"/>
</dbReference>
<proteinExistence type="predicted"/>
<dbReference type="PANTHER" id="PTHR46116">
    <property type="entry name" value="(E3-INDEPENDENT) E2 UBIQUITIN-CONJUGATING ENZYME"/>
    <property type="match status" value="1"/>
</dbReference>
<evidence type="ECO:0000256" key="3">
    <source>
        <dbReference type="SAM" id="MobiDB-lite"/>
    </source>
</evidence>
<keyword evidence="5" id="KW-1185">Reference proteome</keyword>
<dbReference type="SUPFAM" id="SSF54495">
    <property type="entry name" value="UBC-like"/>
    <property type="match status" value="1"/>
</dbReference>
<comment type="caution">
    <text evidence="4">The sequence shown here is derived from an EMBL/GenBank/DDBJ whole genome shotgun (WGS) entry which is preliminary data.</text>
</comment>
<feature type="region of interest" description="Disordered" evidence="3">
    <location>
        <begin position="1"/>
        <end position="29"/>
    </location>
</feature>
<keyword evidence="2" id="KW-0833">Ubl conjugation pathway</keyword>
<accession>A0A2R6NJI9</accession>
<evidence type="ECO:0000256" key="1">
    <source>
        <dbReference type="ARBA" id="ARBA00022679"/>
    </source>
</evidence>
<dbReference type="STRING" id="98765.A0A2R6NJI9"/>